<keyword evidence="2 3" id="KW-0694">RNA-binding</keyword>
<protein>
    <submittedName>
        <fullName evidence="5">tRNA-binding protein</fullName>
    </submittedName>
</protein>
<dbReference type="EMBL" id="PXYV01000051">
    <property type="protein sequence ID" value="PSR20748.1"/>
    <property type="molecule type" value="Genomic_DNA"/>
</dbReference>
<organism evidence="5 6">
    <name type="scientific">Sulfobacillus acidophilus</name>
    <dbReference type="NCBI Taxonomy" id="53633"/>
    <lineage>
        <taxon>Bacteria</taxon>
        <taxon>Bacillati</taxon>
        <taxon>Bacillota</taxon>
        <taxon>Clostridia</taxon>
        <taxon>Eubacteriales</taxon>
        <taxon>Clostridiales Family XVII. Incertae Sedis</taxon>
        <taxon>Sulfobacillus</taxon>
    </lineage>
</organism>
<dbReference type="GO" id="GO:0000049">
    <property type="term" value="F:tRNA binding"/>
    <property type="evidence" value="ECO:0007669"/>
    <property type="project" value="UniProtKB-UniRule"/>
</dbReference>
<evidence type="ECO:0000313" key="5">
    <source>
        <dbReference type="EMBL" id="PSR20748.1"/>
    </source>
</evidence>
<dbReference type="SUPFAM" id="SSF50249">
    <property type="entry name" value="Nucleic acid-binding proteins"/>
    <property type="match status" value="1"/>
</dbReference>
<reference evidence="5 6" key="1">
    <citation type="journal article" date="2014" name="BMC Genomics">
        <title>Comparison of environmental and isolate Sulfobacillus genomes reveals diverse carbon, sulfur, nitrogen, and hydrogen metabolisms.</title>
        <authorList>
            <person name="Justice N.B."/>
            <person name="Norman A."/>
            <person name="Brown C.T."/>
            <person name="Singh A."/>
            <person name="Thomas B.C."/>
            <person name="Banfield J.F."/>
        </authorList>
    </citation>
    <scope>NUCLEOTIDE SEQUENCE [LARGE SCALE GENOMIC DNA]</scope>
    <source>
        <strain evidence="5">AMDSBA3</strain>
    </source>
</reference>
<evidence type="ECO:0000313" key="6">
    <source>
        <dbReference type="Proteomes" id="UP000241848"/>
    </source>
</evidence>
<keyword evidence="1 3" id="KW-0820">tRNA-binding</keyword>
<dbReference type="CDD" id="cd02798">
    <property type="entry name" value="tRNA_bind_CsaA"/>
    <property type="match status" value="1"/>
</dbReference>
<gene>
    <name evidence="5" type="ORF">C7B45_13455</name>
</gene>
<dbReference type="Pfam" id="PF01588">
    <property type="entry name" value="tRNA_bind"/>
    <property type="match status" value="1"/>
</dbReference>
<proteinExistence type="predicted"/>
<dbReference type="InterPro" id="IPR012340">
    <property type="entry name" value="NA-bd_OB-fold"/>
</dbReference>
<evidence type="ECO:0000256" key="1">
    <source>
        <dbReference type="ARBA" id="ARBA00022555"/>
    </source>
</evidence>
<dbReference type="PANTHER" id="PTHR11586:SF37">
    <property type="entry name" value="TRNA-BINDING DOMAIN-CONTAINING PROTEIN"/>
    <property type="match status" value="1"/>
</dbReference>
<dbReference type="InterPro" id="IPR008231">
    <property type="entry name" value="CsaA"/>
</dbReference>
<evidence type="ECO:0000259" key="4">
    <source>
        <dbReference type="PROSITE" id="PS50886"/>
    </source>
</evidence>
<dbReference type="InterPro" id="IPR051270">
    <property type="entry name" value="Tyrosine-tRNA_ligase_regulator"/>
</dbReference>
<feature type="domain" description="TRNA-binding" evidence="4">
    <location>
        <begin position="8"/>
        <end position="111"/>
    </location>
</feature>
<evidence type="ECO:0000256" key="2">
    <source>
        <dbReference type="ARBA" id="ARBA00022884"/>
    </source>
</evidence>
<evidence type="ECO:0000256" key="3">
    <source>
        <dbReference type="PROSITE-ProRule" id="PRU00209"/>
    </source>
</evidence>
<dbReference type="NCBIfam" id="TIGR02222">
    <property type="entry name" value="chap_CsaA"/>
    <property type="match status" value="1"/>
</dbReference>
<dbReference type="NCBIfam" id="NF007494">
    <property type="entry name" value="PRK10089.1-3"/>
    <property type="match status" value="1"/>
</dbReference>
<name>A0A2T2WEU8_9FIRM</name>
<sequence length="111" mass="11980">MPLQSVEGFFQYELRVGTIVESSVNAKAKKPAFRLLIDFGPYGVKESSAQITDHYQPQTLVGRQVVAVMNFPPRRVASVNSEVLVLGAIEEGGAVVLLRPDNPVPNGTSIA</sequence>
<dbReference type="InterPro" id="IPR002547">
    <property type="entry name" value="tRNA-bd_dom"/>
</dbReference>
<dbReference type="PANTHER" id="PTHR11586">
    <property type="entry name" value="TRNA-AMINOACYLATION COFACTOR ARC1 FAMILY MEMBER"/>
    <property type="match status" value="1"/>
</dbReference>
<dbReference type="Gene3D" id="2.40.50.140">
    <property type="entry name" value="Nucleic acid-binding proteins"/>
    <property type="match status" value="1"/>
</dbReference>
<dbReference type="FunFam" id="2.40.50.140:FF:000165">
    <property type="entry name" value="Chaperone CsaA"/>
    <property type="match status" value="1"/>
</dbReference>
<accession>A0A2T2WEU8</accession>
<dbReference type="NCBIfam" id="NF007495">
    <property type="entry name" value="PRK10089.1-4"/>
    <property type="match status" value="1"/>
</dbReference>
<comment type="caution">
    <text evidence="5">The sequence shown here is derived from an EMBL/GenBank/DDBJ whole genome shotgun (WGS) entry which is preliminary data.</text>
</comment>
<dbReference type="Proteomes" id="UP000241848">
    <property type="component" value="Unassembled WGS sequence"/>
</dbReference>
<dbReference type="AlphaFoldDB" id="A0A2T2WEU8"/>
<dbReference type="PROSITE" id="PS50886">
    <property type="entry name" value="TRBD"/>
    <property type="match status" value="1"/>
</dbReference>